<evidence type="ECO:0000256" key="1">
    <source>
        <dbReference type="ARBA" id="ARBA00022723"/>
    </source>
</evidence>
<dbReference type="Gene3D" id="3.30.40.10">
    <property type="entry name" value="Zinc/RING finger domain, C3HC4 (zinc finger)"/>
    <property type="match status" value="1"/>
</dbReference>
<dbReference type="EMBL" id="JBJUIK010000012">
    <property type="protein sequence ID" value="KAL3508268.1"/>
    <property type="molecule type" value="Genomic_DNA"/>
</dbReference>
<dbReference type="GO" id="GO:0008270">
    <property type="term" value="F:zinc ion binding"/>
    <property type="evidence" value="ECO:0007669"/>
    <property type="project" value="UniProtKB-KW"/>
</dbReference>
<accession>A0ABD2YMR2</accession>
<sequence>MAVQAQHLCLFPQQTPLANREMANGIEGNGNMYGGGAVGYGLVSGTTMETLIPPMYGSTMKSDSGLTYSIPAVSRKRPREAAADQPLMSFPVNRQSLSSINRCGSVTFLGEDICFPFHQSQLEIDQIIAQHTAKVRMEMEERRKSYSRRIITAVEESIMKKLRAKEEEINKIGKLNWALEERVKSLCVENQIWRELAQTNEATANALRNNLEQVLMAHQVNVQDHQNGGGGGGNELMDDAESCCGSTNLVTEEEVEVEVERQTWARNIDGRAITFNSSKRLCRNCGKDEASVLLLPCRHLCLCYVCGGSALKSCPVCLSTHNATLHVNFSSNIDS</sequence>
<dbReference type="PROSITE" id="PS50089">
    <property type="entry name" value="ZF_RING_2"/>
    <property type="match status" value="1"/>
</dbReference>
<protein>
    <recommendedName>
        <fullName evidence="5">RING-type domain-containing protein</fullName>
    </recommendedName>
</protein>
<dbReference type="Proteomes" id="UP001630127">
    <property type="component" value="Unassembled WGS sequence"/>
</dbReference>
<name>A0ABD2YMR2_9GENT</name>
<dbReference type="Pfam" id="PF13920">
    <property type="entry name" value="zf-C3HC4_3"/>
    <property type="match status" value="1"/>
</dbReference>
<dbReference type="CDD" id="cd16649">
    <property type="entry name" value="mRING-HC-C3HC5_CGRF1-like"/>
    <property type="match status" value="1"/>
</dbReference>
<dbReference type="PANTHER" id="PTHR42647">
    <property type="entry name" value="SBP (S-RIBONUCLEASE BINDING PROTEIN) FAMILY PROTEIN"/>
    <property type="match status" value="1"/>
</dbReference>
<feature type="domain" description="RING-type" evidence="5">
    <location>
        <begin position="282"/>
        <end position="317"/>
    </location>
</feature>
<keyword evidence="7" id="KW-1185">Reference proteome</keyword>
<proteinExistence type="predicted"/>
<evidence type="ECO:0000259" key="5">
    <source>
        <dbReference type="PROSITE" id="PS50089"/>
    </source>
</evidence>
<evidence type="ECO:0000313" key="7">
    <source>
        <dbReference type="Proteomes" id="UP001630127"/>
    </source>
</evidence>
<evidence type="ECO:0000256" key="2">
    <source>
        <dbReference type="ARBA" id="ARBA00022771"/>
    </source>
</evidence>
<keyword evidence="1" id="KW-0479">Metal-binding</keyword>
<keyword evidence="3" id="KW-0862">Zinc</keyword>
<dbReference type="InterPro" id="IPR013083">
    <property type="entry name" value="Znf_RING/FYVE/PHD"/>
</dbReference>
<reference evidence="6 7" key="1">
    <citation type="submission" date="2024-11" db="EMBL/GenBank/DDBJ databases">
        <title>A near-complete genome assembly of Cinchona calisaya.</title>
        <authorList>
            <person name="Lian D.C."/>
            <person name="Zhao X.W."/>
            <person name="Wei L."/>
        </authorList>
    </citation>
    <scope>NUCLEOTIDE SEQUENCE [LARGE SCALE GENOMIC DNA]</scope>
    <source>
        <tissue evidence="6">Nenye</tissue>
    </source>
</reference>
<dbReference type="AlphaFoldDB" id="A0ABD2YMR2"/>
<dbReference type="InterPro" id="IPR001841">
    <property type="entry name" value="Znf_RING"/>
</dbReference>
<evidence type="ECO:0000256" key="3">
    <source>
        <dbReference type="ARBA" id="ARBA00022833"/>
    </source>
</evidence>
<evidence type="ECO:0000256" key="4">
    <source>
        <dbReference type="PROSITE-ProRule" id="PRU00175"/>
    </source>
</evidence>
<keyword evidence="2 4" id="KW-0863">Zinc-finger</keyword>
<organism evidence="6 7">
    <name type="scientific">Cinchona calisaya</name>
    <dbReference type="NCBI Taxonomy" id="153742"/>
    <lineage>
        <taxon>Eukaryota</taxon>
        <taxon>Viridiplantae</taxon>
        <taxon>Streptophyta</taxon>
        <taxon>Embryophyta</taxon>
        <taxon>Tracheophyta</taxon>
        <taxon>Spermatophyta</taxon>
        <taxon>Magnoliopsida</taxon>
        <taxon>eudicotyledons</taxon>
        <taxon>Gunneridae</taxon>
        <taxon>Pentapetalae</taxon>
        <taxon>asterids</taxon>
        <taxon>lamiids</taxon>
        <taxon>Gentianales</taxon>
        <taxon>Rubiaceae</taxon>
        <taxon>Cinchonoideae</taxon>
        <taxon>Cinchoneae</taxon>
        <taxon>Cinchona</taxon>
    </lineage>
</organism>
<evidence type="ECO:0000313" key="6">
    <source>
        <dbReference type="EMBL" id="KAL3508268.1"/>
    </source>
</evidence>
<dbReference type="PANTHER" id="PTHR42647:SF12">
    <property type="entry name" value="BOI-RELATED E3 UBIQUITIN-PROTEIN LIGASE 2-RELATED"/>
    <property type="match status" value="1"/>
</dbReference>
<gene>
    <name evidence="6" type="ORF">ACH5RR_027669</name>
</gene>
<comment type="caution">
    <text evidence="6">The sequence shown here is derived from an EMBL/GenBank/DDBJ whole genome shotgun (WGS) entry which is preliminary data.</text>
</comment>